<dbReference type="AlphaFoldDB" id="X0VA34"/>
<proteinExistence type="predicted"/>
<gene>
    <name evidence="1" type="ORF">S01H1_52240</name>
</gene>
<reference evidence="1" key="1">
    <citation type="journal article" date="2014" name="Front. Microbiol.">
        <title>High frequency of phylogenetically diverse reductive dehalogenase-homologous genes in deep subseafloor sedimentary metagenomes.</title>
        <authorList>
            <person name="Kawai M."/>
            <person name="Futagami T."/>
            <person name="Toyoda A."/>
            <person name="Takaki Y."/>
            <person name="Nishi S."/>
            <person name="Hori S."/>
            <person name="Arai W."/>
            <person name="Tsubouchi T."/>
            <person name="Morono Y."/>
            <person name="Uchiyama I."/>
            <person name="Ito T."/>
            <person name="Fujiyama A."/>
            <person name="Inagaki F."/>
            <person name="Takami H."/>
        </authorList>
    </citation>
    <scope>NUCLEOTIDE SEQUENCE</scope>
    <source>
        <strain evidence="1">Expedition CK06-06</strain>
    </source>
</reference>
<protein>
    <submittedName>
        <fullName evidence="1">Uncharacterized protein</fullName>
    </submittedName>
</protein>
<evidence type="ECO:0000313" key="1">
    <source>
        <dbReference type="EMBL" id="GAG15100.1"/>
    </source>
</evidence>
<sequence>GGTGATSFAPGKVGQIQHITKNTLQTFSSSTYADSITDTITCSASSSSVMVMLSLSLTKGSNTTTGAVRINEIVGGSVTDTRNITDIWGWDQTTFGGQIGYNWMSTPSSTAEVTYTVQLASQQNLAHIQTNNYQAGANRAVSTLILMEILA</sequence>
<organism evidence="1">
    <name type="scientific">marine sediment metagenome</name>
    <dbReference type="NCBI Taxonomy" id="412755"/>
    <lineage>
        <taxon>unclassified sequences</taxon>
        <taxon>metagenomes</taxon>
        <taxon>ecological metagenomes</taxon>
    </lineage>
</organism>
<comment type="caution">
    <text evidence="1">The sequence shown here is derived from an EMBL/GenBank/DDBJ whole genome shotgun (WGS) entry which is preliminary data.</text>
</comment>
<accession>X0VA34</accession>
<name>X0VA34_9ZZZZ</name>
<feature type="non-terminal residue" evidence="1">
    <location>
        <position position="1"/>
    </location>
</feature>
<dbReference type="EMBL" id="BARS01033760">
    <property type="protein sequence ID" value="GAG15100.1"/>
    <property type="molecule type" value="Genomic_DNA"/>
</dbReference>